<dbReference type="InterPro" id="IPR012908">
    <property type="entry name" value="PGAP1-ab_dom-like"/>
</dbReference>
<dbReference type="AlphaFoldDB" id="A0A809R0G0"/>
<organism evidence="2 3">
    <name type="scientific">Candidatus Desulfobacillus denitrificans</name>
    <dbReference type="NCBI Taxonomy" id="2608985"/>
    <lineage>
        <taxon>Bacteria</taxon>
        <taxon>Pseudomonadati</taxon>
        <taxon>Pseudomonadota</taxon>
        <taxon>Betaproteobacteria</taxon>
        <taxon>Candidatus Desulfobacillus</taxon>
    </lineage>
</organism>
<dbReference type="Proteomes" id="UP000662914">
    <property type="component" value="Chromosome"/>
</dbReference>
<dbReference type="GO" id="GO:0016788">
    <property type="term" value="F:hydrolase activity, acting on ester bonds"/>
    <property type="evidence" value="ECO:0007669"/>
    <property type="project" value="InterPro"/>
</dbReference>
<dbReference type="SUPFAM" id="SSF53474">
    <property type="entry name" value="alpha/beta-Hydrolases"/>
    <property type="match status" value="1"/>
</dbReference>
<dbReference type="Pfam" id="PF07819">
    <property type="entry name" value="PGAP1"/>
    <property type="match status" value="1"/>
</dbReference>
<dbReference type="EMBL" id="AP021857">
    <property type="protein sequence ID" value="BBO20258.1"/>
    <property type="molecule type" value="Genomic_DNA"/>
</dbReference>
<sequence>MAGQSHLRPSDLHGLSRLGIDAVTGLTDLVEAMHHNIASKPGLLGKPPAGRTRGITGFVYRSIHGVTRLVGGSLDAVLGRLVPLFVERPSSPEREAILSALNGVLGDHLEAKGNPLAIRMRLRRAGQAPRMEKAALAAAFPNAGGRLLVLAHGLCMNDLQWQRQGHDHGAALESELGYSAVYLHYNSGRHISSNGREFAGLLEALLENWPVPVHELSILGHSMGGLLARSAWHYGTAAGHAWPRRLKKLVFLGTPHHGAPLERGGNWIDLLLGASPYSAPLSRLGKIRSAGITDLRHAYLLDEDWQGRDRFERASGHQAALPLPQGVQCFAIAATTGGRIGDLKDRLVGDGLVPLASALGCHAQDDRNLMFPESRQWIARKTGHLGLLRSRAVQARIRRWLGAG</sequence>
<dbReference type="KEGG" id="ddz:DSYM_09570"/>
<protein>
    <submittedName>
        <fullName evidence="2">Alpha/beta hydrolase</fullName>
    </submittedName>
</protein>
<evidence type="ECO:0000259" key="1">
    <source>
        <dbReference type="Pfam" id="PF07819"/>
    </source>
</evidence>
<keyword evidence="2" id="KW-0378">Hydrolase</keyword>
<evidence type="ECO:0000313" key="2">
    <source>
        <dbReference type="EMBL" id="BBO20258.1"/>
    </source>
</evidence>
<feature type="domain" description="GPI inositol-deacylase PGAP1-like alpha/beta" evidence="1">
    <location>
        <begin position="212"/>
        <end position="307"/>
    </location>
</feature>
<accession>A0A809R0G0</accession>
<dbReference type="Gene3D" id="3.40.50.1820">
    <property type="entry name" value="alpha/beta hydrolase"/>
    <property type="match status" value="1"/>
</dbReference>
<reference evidence="2" key="1">
    <citation type="journal article" name="DNA Res.">
        <title>The physiological potential of anammox bacteria as revealed by their core genome structure.</title>
        <authorList>
            <person name="Okubo T."/>
            <person name="Toyoda A."/>
            <person name="Fukuhara K."/>
            <person name="Uchiyama I."/>
            <person name="Harigaya Y."/>
            <person name="Kuroiwa M."/>
            <person name="Suzuki T."/>
            <person name="Murakami Y."/>
            <person name="Suwa Y."/>
            <person name="Takami H."/>
        </authorList>
    </citation>
    <scope>NUCLEOTIDE SEQUENCE</scope>
    <source>
        <strain evidence="2">317325-3</strain>
    </source>
</reference>
<proteinExistence type="predicted"/>
<gene>
    <name evidence="2" type="ORF">DSYM_09570</name>
</gene>
<name>A0A809R0G0_9PROT</name>
<dbReference type="InterPro" id="IPR029058">
    <property type="entry name" value="AB_hydrolase_fold"/>
</dbReference>
<evidence type="ECO:0000313" key="3">
    <source>
        <dbReference type="Proteomes" id="UP000662914"/>
    </source>
</evidence>